<reference evidence="5" key="2">
    <citation type="submission" date="2021-09" db="EMBL/GenBank/DDBJ databases">
        <authorList>
            <person name="Gilroy R."/>
        </authorList>
    </citation>
    <scope>NUCLEOTIDE SEQUENCE</scope>
    <source>
        <strain evidence="5">CHK171-7178</strain>
    </source>
</reference>
<dbReference type="GO" id="GO:0003700">
    <property type="term" value="F:DNA-binding transcription factor activity"/>
    <property type="evidence" value="ECO:0007669"/>
    <property type="project" value="InterPro"/>
</dbReference>
<sequence length="246" mass="28226">MENQSKNVQSLKKPLYIKVYDKLFKMIMDGIYPAESQLPSEPELAKMFGVSRMTLRQSLALLQDDGLVKNIHGRGNFITKSKNDSVLPGLESLGNPIYKSHSEKIDEVEMNFRLDLESDYTRQVLQRKMSAVVAIERWYKSDDKVVAYAFTFMAIETVSELGLDLQDEKQVLSVLEDEVYDLAKHATIDIKRSTAGNSPSQKYRIFGGEQCDLIIESVYVNDKYPLVYNKFYIPKRFSQIRINASK</sequence>
<dbReference type="InterPro" id="IPR028978">
    <property type="entry name" value="Chorismate_lyase_/UTRA_dom_sf"/>
</dbReference>
<dbReference type="GO" id="GO:0045892">
    <property type="term" value="P:negative regulation of DNA-templated transcription"/>
    <property type="evidence" value="ECO:0007669"/>
    <property type="project" value="TreeGrafter"/>
</dbReference>
<comment type="caution">
    <text evidence="5">The sequence shown here is derived from an EMBL/GenBank/DDBJ whole genome shotgun (WGS) entry which is preliminary data.</text>
</comment>
<feature type="domain" description="HTH gntR-type" evidence="4">
    <location>
        <begin position="13"/>
        <end position="81"/>
    </location>
</feature>
<evidence type="ECO:0000259" key="4">
    <source>
        <dbReference type="PROSITE" id="PS50949"/>
    </source>
</evidence>
<evidence type="ECO:0000313" key="5">
    <source>
        <dbReference type="EMBL" id="HJF30232.1"/>
    </source>
</evidence>
<dbReference type="InterPro" id="IPR050679">
    <property type="entry name" value="Bact_HTH_transcr_reg"/>
</dbReference>
<evidence type="ECO:0000256" key="2">
    <source>
        <dbReference type="ARBA" id="ARBA00023125"/>
    </source>
</evidence>
<keyword evidence="1" id="KW-0805">Transcription regulation</keyword>
<dbReference type="GO" id="GO:0003677">
    <property type="term" value="F:DNA binding"/>
    <property type="evidence" value="ECO:0007669"/>
    <property type="project" value="UniProtKB-KW"/>
</dbReference>
<evidence type="ECO:0000256" key="1">
    <source>
        <dbReference type="ARBA" id="ARBA00023015"/>
    </source>
</evidence>
<dbReference type="InterPro" id="IPR036390">
    <property type="entry name" value="WH_DNA-bd_sf"/>
</dbReference>
<dbReference type="EMBL" id="DYWT01000006">
    <property type="protein sequence ID" value="HJF30232.1"/>
    <property type="molecule type" value="Genomic_DNA"/>
</dbReference>
<keyword evidence="2" id="KW-0238">DNA-binding</keyword>
<dbReference type="Gene3D" id="1.10.10.10">
    <property type="entry name" value="Winged helix-like DNA-binding domain superfamily/Winged helix DNA-binding domain"/>
    <property type="match status" value="1"/>
</dbReference>
<dbReference type="PRINTS" id="PR00035">
    <property type="entry name" value="HTHGNTR"/>
</dbReference>
<name>A0A921FWT6_SPOPS</name>
<dbReference type="PROSITE" id="PS50949">
    <property type="entry name" value="HTH_GNTR"/>
    <property type="match status" value="1"/>
</dbReference>
<dbReference type="InterPro" id="IPR036388">
    <property type="entry name" value="WH-like_DNA-bd_sf"/>
</dbReference>
<dbReference type="PANTHER" id="PTHR44846">
    <property type="entry name" value="MANNOSYL-D-GLYCERATE TRANSPORT/METABOLISM SYSTEM REPRESSOR MNGR-RELATED"/>
    <property type="match status" value="1"/>
</dbReference>
<evidence type="ECO:0000313" key="6">
    <source>
        <dbReference type="Proteomes" id="UP000698173"/>
    </source>
</evidence>
<organism evidence="5 6">
    <name type="scientific">Sporosarcina psychrophila</name>
    <name type="common">Bacillus psychrophilus</name>
    <dbReference type="NCBI Taxonomy" id="1476"/>
    <lineage>
        <taxon>Bacteria</taxon>
        <taxon>Bacillati</taxon>
        <taxon>Bacillota</taxon>
        <taxon>Bacilli</taxon>
        <taxon>Bacillales</taxon>
        <taxon>Caryophanaceae</taxon>
        <taxon>Sporosarcina</taxon>
    </lineage>
</organism>
<dbReference type="PANTHER" id="PTHR44846:SF1">
    <property type="entry name" value="MANNOSYL-D-GLYCERATE TRANSPORT_METABOLISM SYSTEM REPRESSOR MNGR-RELATED"/>
    <property type="match status" value="1"/>
</dbReference>
<protein>
    <submittedName>
        <fullName evidence="5">GntR family transcriptional regulator</fullName>
    </submittedName>
</protein>
<dbReference type="Pfam" id="PF00392">
    <property type="entry name" value="GntR"/>
    <property type="match status" value="1"/>
</dbReference>
<dbReference type="CDD" id="cd07377">
    <property type="entry name" value="WHTH_GntR"/>
    <property type="match status" value="1"/>
</dbReference>
<dbReference type="AlphaFoldDB" id="A0A921FWT6"/>
<accession>A0A921FWT6</accession>
<dbReference type="Proteomes" id="UP000698173">
    <property type="component" value="Unassembled WGS sequence"/>
</dbReference>
<dbReference type="SUPFAM" id="SSF46785">
    <property type="entry name" value="Winged helix' DNA-binding domain"/>
    <property type="match status" value="1"/>
</dbReference>
<keyword evidence="3" id="KW-0804">Transcription</keyword>
<evidence type="ECO:0000256" key="3">
    <source>
        <dbReference type="ARBA" id="ARBA00023163"/>
    </source>
</evidence>
<dbReference type="SMART" id="SM00345">
    <property type="entry name" value="HTH_GNTR"/>
    <property type="match status" value="1"/>
</dbReference>
<proteinExistence type="predicted"/>
<reference evidence="5" key="1">
    <citation type="journal article" date="2021" name="PeerJ">
        <title>Extensive microbial diversity within the chicken gut microbiome revealed by metagenomics and culture.</title>
        <authorList>
            <person name="Gilroy R."/>
            <person name="Ravi A."/>
            <person name="Getino M."/>
            <person name="Pursley I."/>
            <person name="Horton D.L."/>
            <person name="Alikhan N.F."/>
            <person name="Baker D."/>
            <person name="Gharbi K."/>
            <person name="Hall N."/>
            <person name="Watson M."/>
            <person name="Adriaenssens E.M."/>
            <person name="Foster-Nyarko E."/>
            <person name="Jarju S."/>
            <person name="Secka A."/>
            <person name="Antonio M."/>
            <person name="Oren A."/>
            <person name="Chaudhuri R.R."/>
            <person name="La Ragione R."/>
            <person name="Hildebrand F."/>
            <person name="Pallen M.J."/>
        </authorList>
    </citation>
    <scope>NUCLEOTIDE SEQUENCE</scope>
    <source>
        <strain evidence="5">CHK171-7178</strain>
    </source>
</reference>
<dbReference type="SUPFAM" id="SSF64288">
    <property type="entry name" value="Chorismate lyase-like"/>
    <property type="match status" value="1"/>
</dbReference>
<dbReference type="InterPro" id="IPR000524">
    <property type="entry name" value="Tscrpt_reg_HTH_GntR"/>
</dbReference>
<gene>
    <name evidence="5" type="ORF">K8V56_00405</name>
</gene>